<keyword evidence="1" id="KW-0812">Transmembrane</keyword>
<dbReference type="Proteomes" id="UP000295075">
    <property type="component" value="Unassembled WGS sequence"/>
</dbReference>
<keyword evidence="1" id="KW-1133">Transmembrane helix</keyword>
<comment type="caution">
    <text evidence="2">The sequence shown here is derived from an EMBL/GenBank/DDBJ whole genome shotgun (WGS) entry which is preliminary data.</text>
</comment>
<keyword evidence="1" id="KW-0472">Membrane</keyword>
<dbReference type="EMBL" id="SMKA01000068">
    <property type="protein sequence ID" value="TDC28934.1"/>
    <property type="molecule type" value="Genomic_DNA"/>
</dbReference>
<keyword evidence="3" id="KW-1185">Reference proteome</keyword>
<proteinExistence type="predicted"/>
<organism evidence="2 3">
    <name type="scientific">Kribbella albertanoniae</name>
    <dbReference type="NCBI Taxonomy" id="1266829"/>
    <lineage>
        <taxon>Bacteria</taxon>
        <taxon>Bacillati</taxon>
        <taxon>Actinomycetota</taxon>
        <taxon>Actinomycetes</taxon>
        <taxon>Propionibacteriales</taxon>
        <taxon>Kribbellaceae</taxon>
        <taxon>Kribbella</taxon>
    </lineage>
</organism>
<protein>
    <recommendedName>
        <fullName evidence="4">Ribosomal protein L7/L12 C-terminal domain-containing protein</fullName>
    </recommendedName>
</protein>
<sequence length="110" mass="11580">MSTTELGLLLSVGPVALIALSALAFRLFGPGRSAKQLTSSPSPTIDPVRLDLARSVATTQLAPHQVPDDATLAQVLLLRDNGKPTHAAKLLRTHTGASLTAARRLLDRLP</sequence>
<dbReference type="RefSeq" id="WP_132407852.1">
    <property type="nucleotide sequence ID" value="NZ_SMKA01000068.1"/>
</dbReference>
<accession>A0A4R4Q1W8</accession>
<evidence type="ECO:0008006" key="4">
    <source>
        <dbReference type="Google" id="ProtNLM"/>
    </source>
</evidence>
<reference evidence="2 3" key="1">
    <citation type="submission" date="2019-03" db="EMBL/GenBank/DDBJ databases">
        <title>Draft genome sequences of novel Actinobacteria.</title>
        <authorList>
            <person name="Sahin N."/>
            <person name="Ay H."/>
            <person name="Saygin H."/>
        </authorList>
    </citation>
    <scope>NUCLEOTIDE SEQUENCE [LARGE SCALE GENOMIC DNA]</scope>
    <source>
        <strain evidence="2 3">JCM 30547</strain>
    </source>
</reference>
<evidence type="ECO:0000313" key="3">
    <source>
        <dbReference type="Proteomes" id="UP000295075"/>
    </source>
</evidence>
<evidence type="ECO:0000256" key="1">
    <source>
        <dbReference type="SAM" id="Phobius"/>
    </source>
</evidence>
<dbReference type="AlphaFoldDB" id="A0A4R4Q1W8"/>
<gene>
    <name evidence="2" type="ORF">E1261_17210</name>
</gene>
<evidence type="ECO:0000313" key="2">
    <source>
        <dbReference type="EMBL" id="TDC28934.1"/>
    </source>
</evidence>
<feature type="transmembrane region" description="Helical" evidence="1">
    <location>
        <begin position="6"/>
        <end position="28"/>
    </location>
</feature>
<name>A0A4R4Q1W8_9ACTN</name>